<dbReference type="Proteomes" id="UP000594454">
    <property type="component" value="Chromosome 2"/>
</dbReference>
<evidence type="ECO:0000256" key="1">
    <source>
        <dbReference type="SAM" id="Phobius"/>
    </source>
</evidence>
<evidence type="ECO:0000313" key="2">
    <source>
        <dbReference type="EMBL" id="CAD7081031.1"/>
    </source>
</evidence>
<feature type="transmembrane region" description="Helical" evidence="1">
    <location>
        <begin position="56"/>
        <end position="78"/>
    </location>
</feature>
<keyword evidence="3" id="KW-1185">Reference proteome</keyword>
<dbReference type="EMBL" id="LR899010">
    <property type="protein sequence ID" value="CAD7081031.1"/>
    <property type="molecule type" value="Genomic_DNA"/>
</dbReference>
<name>A0A7R8YQ61_HERIL</name>
<keyword evidence="1" id="KW-1133">Transmembrane helix</keyword>
<dbReference type="AlphaFoldDB" id="A0A7R8YQ61"/>
<gene>
    <name evidence="2" type="ORF">HERILL_LOCUS4157</name>
</gene>
<evidence type="ECO:0000313" key="3">
    <source>
        <dbReference type="Proteomes" id="UP000594454"/>
    </source>
</evidence>
<proteinExistence type="predicted"/>
<feature type="transmembrane region" description="Helical" evidence="1">
    <location>
        <begin position="22"/>
        <end position="44"/>
    </location>
</feature>
<dbReference type="FunCoup" id="A0A7R8YQ61">
    <property type="interactions" value="3"/>
</dbReference>
<keyword evidence="1" id="KW-0812">Transmembrane</keyword>
<keyword evidence="1" id="KW-0472">Membrane</keyword>
<reference evidence="2 3" key="1">
    <citation type="submission" date="2020-11" db="EMBL/GenBank/DDBJ databases">
        <authorList>
            <person name="Wallbank WR R."/>
            <person name="Pardo Diaz C."/>
            <person name="Kozak K."/>
            <person name="Martin S."/>
            <person name="Jiggins C."/>
            <person name="Moest M."/>
            <person name="Warren A I."/>
            <person name="Generalovic N T."/>
            <person name="Byers J.R.P. K."/>
            <person name="Montejo-Kovacevich G."/>
            <person name="Yen C E."/>
        </authorList>
    </citation>
    <scope>NUCLEOTIDE SEQUENCE [LARGE SCALE GENOMIC DNA]</scope>
</reference>
<accession>A0A7R8YQ61</accession>
<sequence length="93" mass="10489">MCGICKCAESVVCCCFSCAWNLFISLVSGIIILLIIIGVIVYFVVFHNKDDTHQNLLCIVAAFHCHFLQYLFASILLIDCSAFLDRYVYIVTL</sequence>
<organism evidence="2 3">
    <name type="scientific">Hermetia illucens</name>
    <name type="common">Black soldier fly</name>
    <dbReference type="NCBI Taxonomy" id="343691"/>
    <lineage>
        <taxon>Eukaryota</taxon>
        <taxon>Metazoa</taxon>
        <taxon>Ecdysozoa</taxon>
        <taxon>Arthropoda</taxon>
        <taxon>Hexapoda</taxon>
        <taxon>Insecta</taxon>
        <taxon>Pterygota</taxon>
        <taxon>Neoptera</taxon>
        <taxon>Endopterygota</taxon>
        <taxon>Diptera</taxon>
        <taxon>Brachycera</taxon>
        <taxon>Stratiomyomorpha</taxon>
        <taxon>Stratiomyidae</taxon>
        <taxon>Hermetiinae</taxon>
        <taxon>Hermetia</taxon>
    </lineage>
</organism>
<protein>
    <submittedName>
        <fullName evidence="2">Uncharacterized protein</fullName>
    </submittedName>
</protein>
<dbReference type="InParanoid" id="A0A7R8YQ61"/>